<reference evidence="2 3" key="1">
    <citation type="submission" date="2020-08" db="EMBL/GenBank/DDBJ databases">
        <title>Genomic Encyclopedia of Type Strains, Phase III (KMG-III): the genomes of soil and plant-associated and newly described type strains.</title>
        <authorList>
            <person name="Whitman W."/>
        </authorList>
    </citation>
    <scope>NUCLEOTIDE SEQUENCE [LARGE SCALE GENOMIC DNA]</scope>
    <source>
        <strain evidence="2 3">CECT 8234</strain>
    </source>
</reference>
<proteinExistence type="predicted"/>
<protein>
    <recommendedName>
        <fullName evidence="4">NEAT domain-containing protein</fullName>
    </recommendedName>
</protein>
<comment type="caution">
    <text evidence="2">The sequence shown here is derived from an EMBL/GenBank/DDBJ whole genome shotgun (WGS) entry which is preliminary data.</text>
</comment>
<sequence>MMKSMKKLVPMMLLTLVFALVMAIPAFAASQSYRFLDSAGSATSFTATHSSAFINGAADVTGSTATITLTGDYFPSLKVNGVFATRAVVGGNTTFTFPVADVVTNIPVELRVYIEDIHDATFNLQIDWL</sequence>
<dbReference type="Proteomes" id="UP000518605">
    <property type="component" value="Unassembled WGS sequence"/>
</dbReference>
<gene>
    <name evidence="2" type="ORF">FHS16_004030</name>
</gene>
<dbReference type="RefSeq" id="WP_183566514.1">
    <property type="nucleotide sequence ID" value="NZ_CBCSLB010000013.1"/>
</dbReference>
<dbReference type="AlphaFoldDB" id="A0A7W5GB34"/>
<feature type="signal peptide" evidence="1">
    <location>
        <begin position="1"/>
        <end position="28"/>
    </location>
</feature>
<accession>A0A7W5GB34</accession>
<keyword evidence="1" id="KW-0732">Signal</keyword>
<organism evidence="2 3">
    <name type="scientific">Paenibacillus endophyticus</name>
    <dbReference type="NCBI Taxonomy" id="1294268"/>
    <lineage>
        <taxon>Bacteria</taxon>
        <taxon>Bacillati</taxon>
        <taxon>Bacillota</taxon>
        <taxon>Bacilli</taxon>
        <taxon>Bacillales</taxon>
        <taxon>Paenibacillaceae</taxon>
        <taxon>Paenibacillus</taxon>
    </lineage>
</organism>
<evidence type="ECO:0000313" key="2">
    <source>
        <dbReference type="EMBL" id="MBB3153954.1"/>
    </source>
</evidence>
<name>A0A7W5GB34_9BACL</name>
<feature type="chain" id="PRO_5030725839" description="NEAT domain-containing protein" evidence="1">
    <location>
        <begin position="29"/>
        <end position="129"/>
    </location>
</feature>
<evidence type="ECO:0008006" key="4">
    <source>
        <dbReference type="Google" id="ProtNLM"/>
    </source>
</evidence>
<keyword evidence="3" id="KW-1185">Reference proteome</keyword>
<evidence type="ECO:0000313" key="3">
    <source>
        <dbReference type="Proteomes" id="UP000518605"/>
    </source>
</evidence>
<evidence type="ECO:0000256" key="1">
    <source>
        <dbReference type="SAM" id="SignalP"/>
    </source>
</evidence>
<dbReference type="EMBL" id="JACHXW010000013">
    <property type="protein sequence ID" value="MBB3153954.1"/>
    <property type="molecule type" value="Genomic_DNA"/>
</dbReference>